<gene>
    <name evidence="1" type="ORF">HUE57_13105</name>
</gene>
<dbReference type="Proteomes" id="UP000509658">
    <property type="component" value="Chromosome"/>
</dbReference>
<proteinExistence type="predicted"/>
<reference evidence="1 2" key="1">
    <citation type="submission" date="2020-05" db="EMBL/GenBank/DDBJ databases">
        <title>Horizontal transmission and recombination maintain forever young bacterial symbiont genomes.</title>
        <authorList>
            <person name="Russell S.L."/>
            <person name="Pepper-Tunick E."/>
            <person name="Svedberg J."/>
            <person name="Byrne A."/>
            <person name="Ruelas Castillo J."/>
            <person name="Vollmers C."/>
            <person name="Beinart R.A."/>
            <person name="Corbett-Detig R."/>
        </authorList>
    </citation>
    <scope>NUCLEOTIDE SEQUENCE [LARGE SCALE GENOMIC DNA]</scope>
    <source>
        <strain evidence="1">Santa_Monica_outfall</strain>
    </source>
</reference>
<dbReference type="AlphaFoldDB" id="A0A6N0HXQ9"/>
<organism evidence="1 2">
    <name type="scientific">Candidatus Reidiella endopervernicosa</name>
    <dbReference type="NCBI Taxonomy" id="2738883"/>
    <lineage>
        <taxon>Bacteria</taxon>
        <taxon>Pseudomonadati</taxon>
        <taxon>Pseudomonadota</taxon>
        <taxon>Gammaproteobacteria</taxon>
        <taxon>Candidatus Reidiella</taxon>
    </lineage>
</organism>
<dbReference type="RefSeq" id="WP_172840271.1">
    <property type="nucleotide sequence ID" value="NZ_CP054491.1"/>
</dbReference>
<dbReference type="EMBL" id="CP054491">
    <property type="protein sequence ID" value="QKQ27118.1"/>
    <property type="molecule type" value="Genomic_DNA"/>
</dbReference>
<sequence length="56" mass="5862">MAGMSIMICLGDEIHMVKLLIDTVGDGAIVKECAKELFTGGVQVGLSCNLSYTPST</sequence>
<evidence type="ECO:0000313" key="1">
    <source>
        <dbReference type="EMBL" id="QKQ27118.1"/>
    </source>
</evidence>
<protein>
    <submittedName>
        <fullName evidence="1">Uncharacterized protein</fullName>
    </submittedName>
</protein>
<dbReference type="KEGG" id="rev:HUE57_13105"/>
<name>A0A6N0HXQ9_9GAMM</name>
<keyword evidence="2" id="KW-1185">Reference proteome</keyword>
<accession>A0A6N0HXQ9</accession>
<evidence type="ECO:0000313" key="2">
    <source>
        <dbReference type="Proteomes" id="UP000509658"/>
    </source>
</evidence>